<organism evidence="3 4">
    <name type="scientific">Flavobacterium agricola</name>
    <dbReference type="NCBI Taxonomy" id="2870839"/>
    <lineage>
        <taxon>Bacteria</taxon>
        <taxon>Pseudomonadati</taxon>
        <taxon>Bacteroidota</taxon>
        <taxon>Flavobacteriia</taxon>
        <taxon>Flavobacteriales</taxon>
        <taxon>Flavobacteriaceae</taxon>
        <taxon>Flavobacterium</taxon>
    </lineage>
</organism>
<dbReference type="Proteomes" id="UP001163328">
    <property type="component" value="Chromosome"/>
</dbReference>
<dbReference type="CDD" id="cd00118">
    <property type="entry name" value="LysM"/>
    <property type="match status" value="1"/>
</dbReference>
<keyword evidence="4" id="KW-1185">Reference proteome</keyword>
<evidence type="ECO:0000259" key="2">
    <source>
        <dbReference type="PROSITE" id="PS51782"/>
    </source>
</evidence>
<dbReference type="InterPro" id="IPR018392">
    <property type="entry name" value="LysM"/>
</dbReference>
<dbReference type="SUPFAM" id="SSF52266">
    <property type="entry name" value="SGNH hydrolase"/>
    <property type="match status" value="1"/>
</dbReference>
<dbReference type="SMART" id="SM00257">
    <property type="entry name" value="LysM"/>
    <property type="match status" value="1"/>
</dbReference>
<evidence type="ECO:0000313" key="3">
    <source>
        <dbReference type="EMBL" id="UYW01377.1"/>
    </source>
</evidence>
<proteinExistence type="predicted"/>
<accession>A0ABY6M0N2</accession>
<feature type="signal peptide" evidence="1">
    <location>
        <begin position="1"/>
        <end position="20"/>
    </location>
</feature>
<dbReference type="Gene3D" id="3.40.50.1110">
    <property type="entry name" value="SGNH hydrolase"/>
    <property type="match status" value="2"/>
</dbReference>
<dbReference type="PANTHER" id="PTHR30383">
    <property type="entry name" value="THIOESTERASE 1/PROTEASE 1/LYSOPHOSPHOLIPASE L1"/>
    <property type="match status" value="1"/>
</dbReference>
<dbReference type="InterPro" id="IPR051532">
    <property type="entry name" value="Ester_Hydrolysis_Enzymes"/>
</dbReference>
<dbReference type="EMBL" id="CP081495">
    <property type="protein sequence ID" value="UYW01377.1"/>
    <property type="molecule type" value="Genomic_DNA"/>
</dbReference>
<dbReference type="RefSeq" id="WP_264433845.1">
    <property type="nucleotide sequence ID" value="NZ_CP081495.1"/>
</dbReference>
<evidence type="ECO:0000256" key="1">
    <source>
        <dbReference type="SAM" id="SignalP"/>
    </source>
</evidence>
<dbReference type="PANTHER" id="PTHR30383:SF29">
    <property type="entry name" value="SGNH HYDROLASE-TYPE ESTERASE DOMAIN-CONTAINING PROTEIN"/>
    <property type="match status" value="1"/>
</dbReference>
<evidence type="ECO:0000313" key="4">
    <source>
        <dbReference type="Proteomes" id="UP001163328"/>
    </source>
</evidence>
<dbReference type="SUPFAM" id="SSF54106">
    <property type="entry name" value="LysM domain"/>
    <property type="match status" value="1"/>
</dbReference>
<reference evidence="3" key="1">
    <citation type="submission" date="2021-08" db="EMBL/GenBank/DDBJ databases">
        <title>Flavobacterium sp. strain CC-SYL302.</title>
        <authorList>
            <person name="Lin S.-Y."/>
            <person name="Lee T.-H."/>
            <person name="Young C.-C."/>
        </authorList>
    </citation>
    <scope>NUCLEOTIDE SEQUENCE</scope>
    <source>
        <strain evidence="3">CC-SYL302</strain>
    </source>
</reference>
<dbReference type="Pfam" id="PF13472">
    <property type="entry name" value="Lipase_GDSL_2"/>
    <property type="match status" value="1"/>
</dbReference>
<gene>
    <name evidence="3" type="ORF">K5I29_13260</name>
</gene>
<dbReference type="Pfam" id="PF01476">
    <property type="entry name" value="LysM"/>
    <property type="match status" value="1"/>
</dbReference>
<sequence>MPFKNCICIFVFSIILSTYAQPFQDLIAEPVAADSAFISPLQPEPTNDPIVNAAALNSFFKQLQDLETTQKGKVRIVQVGDSHIQADFLTNAAKADLQQKFGNGGLGFVFPHKLAKTNGPNTITYKTNAMFTSSRNVRPVDEHPIGIAGYLLFTTNKNSAIEVTIRNEQDYVNTIKLIQPNNNRFFDVGLSTGKLIPFQNYASKPITHKVKAGETLSAIARNYKTTVDFIKKNNGLKSNTIAIGKVLKVGNEQQVIIDINTSDFEIIDLKNDGTSYAYNSDKLLSTFYLIPNQVGNEYFINGLVLENNKSGITYSGIGVNGAKLSDYNKFDLFFEQMQALAPNLLIVSFGTNESFDKVSVTDFMNQLEIFTTKVKQNNPNVAILVTTPPPSTLYKKYENTYINEYTQALVAFAQTSNKIAVFDMYHAMGGKQGVQQSKEKGFLAKDEVHYTKAGYEQQGKVLADALLQAYQNYISNK</sequence>
<name>A0ABY6M0N2_9FLAO</name>
<dbReference type="InterPro" id="IPR013830">
    <property type="entry name" value="SGNH_hydro"/>
</dbReference>
<feature type="domain" description="LysM" evidence="2">
    <location>
        <begin position="206"/>
        <end position="249"/>
    </location>
</feature>
<dbReference type="PROSITE" id="PS51782">
    <property type="entry name" value="LYSM"/>
    <property type="match status" value="1"/>
</dbReference>
<feature type="chain" id="PRO_5045504616" evidence="1">
    <location>
        <begin position="21"/>
        <end position="477"/>
    </location>
</feature>
<dbReference type="InterPro" id="IPR036514">
    <property type="entry name" value="SGNH_hydro_sf"/>
</dbReference>
<dbReference type="InterPro" id="IPR036779">
    <property type="entry name" value="LysM_dom_sf"/>
</dbReference>
<protein>
    <submittedName>
        <fullName evidence="3">LysM peptidoglycan-binding domain-containing protein</fullName>
    </submittedName>
</protein>
<dbReference type="Gene3D" id="3.10.350.10">
    <property type="entry name" value="LysM domain"/>
    <property type="match status" value="1"/>
</dbReference>
<keyword evidence="1" id="KW-0732">Signal</keyword>